<accession>A0A381WG76</accession>
<dbReference type="AlphaFoldDB" id="A0A381WG76"/>
<dbReference type="SUPFAM" id="SSF53300">
    <property type="entry name" value="vWA-like"/>
    <property type="match status" value="1"/>
</dbReference>
<sequence>MREGGAQPKGPYGRCYTSAMYPSSPDSFTARVCAVLLLLASPIFTGQEGDLFASIASVPSAGQDTESLTIQTAPVRIVAPPNRGQWLRRLALFADDAAQSYEAILGSPVPGGTIRWIPDPLVAYQIDAQVTIKNGTDGMVISFDEPFTILAEDLGVAFAQGYSRWITAYSVARLYFGAVKASDATWVDGAALFMTELLARRDRSTTPVLYNIEAAYSRAMRSRVDVHMTNESTAAARGKALATFQLLEGLYGEAVTGKVLLSMASSLSARGMKETIIANLPLVSPADPRVMLDAWVDPRATIDLGLSDIRLTRNGQTISGTASRSGNVPVWSQVEVTLANGERLYIDIPASTTPETWELEISSEPIEVRIDRDSRLPDINRSNNRYRFGDAGRIKEFFPLDKTLQVGELHFNGEIQEVGRKRAEDFSITLRNLTDSPYGLGLLVSAQWVDRPASRTQRRIFIVLPPGESVVAQDFIEYPRRGTGRARVEARYWSASTPEALTERLLRDPADLLNSYLVIRNPVQVTGPDGAPLERLTEQQITSAAELTVAGGGSTSPTVSPDNDPLTNSQLTEPATAPFGVRILSPPVASTPIDVMTFAVAVDGPPATLLELYVNDEIVGRGAGSSARATFVATEDQTVYLLQALAIGQGGELASDTRLLQRGELGFGASVDLVTLNLTVRQPGGGFVEDLTNEDFMVIEDGVPQEIVNFAKGENTAVSAAMLLDTSSSMIGGGIASARAGAKRLVNDLLRGNDRAMVLGFNDRVYMYADFTNDVEALRKAIDATSPDGGTKLFDATVESIRKINQRSGRRALVILSDGLDVQSRFRFADVLEYTRQSDVLVYTIGLQLMHDSTDLGDASDAVRSSVENLRELADATGGSAYFPLVLDELEAIYSEIATELESQYSVSYYPTNQNWDGEWRDLDVSLQGRPGRIQARPGYYGVR</sequence>
<organism evidence="2">
    <name type="scientific">marine metagenome</name>
    <dbReference type="NCBI Taxonomy" id="408172"/>
    <lineage>
        <taxon>unclassified sequences</taxon>
        <taxon>metagenomes</taxon>
        <taxon>ecological metagenomes</taxon>
    </lineage>
</organism>
<dbReference type="Pfam" id="PF13519">
    <property type="entry name" value="VWA_2"/>
    <property type="match status" value="1"/>
</dbReference>
<gene>
    <name evidence="2" type="ORF">METZ01_LOCUS104175</name>
</gene>
<dbReference type="InterPro" id="IPR002035">
    <property type="entry name" value="VWF_A"/>
</dbReference>
<feature type="non-terminal residue" evidence="2">
    <location>
        <position position="944"/>
    </location>
</feature>
<proteinExistence type="predicted"/>
<reference evidence="2" key="1">
    <citation type="submission" date="2018-05" db="EMBL/GenBank/DDBJ databases">
        <authorList>
            <person name="Lanie J.A."/>
            <person name="Ng W.-L."/>
            <person name="Kazmierczak K.M."/>
            <person name="Andrzejewski T.M."/>
            <person name="Davidsen T.M."/>
            <person name="Wayne K.J."/>
            <person name="Tettelin H."/>
            <person name="Glass J.I."/>
            <person name="Rusch D."/>
            <person name="Podicherti R."/>
            <person name="Tsui H.-C.T."/>
            <person name="Winkler M.E."/>
        </authorList>
    </citation>
    <scope>NUCLEOTIDE SEQUENCE</scope>
</reference>
<dbReference type="EMBL" id="UINC01011661">
    <property type="protein sequence ID" value="SVA51321.1"/>
    <property type="molecule type" value="Genomic_DNA"/>
</dbReference>
<dbReference type="SMART" id="SM00327">
    <property type="entry name" value="VWA"/>
    <property type="match status" value="1"/>
</dbReference>
<dbReference type="Gene3D" id="3.40.50.410">
    <property type="entry name" value="von Willebrand factor, type A domain"/>
    <property type="match status" value="1"/>
</dbReference>
<evidence type="ECO:0000259" key="1">
    <source>
        <dbReference type="PROSITE" id="PS50234"/>
    </source>
</evidence>
<dbReference type="InterPro" id="IPR036465">
    <property type="entry name" value="vWFA_dom_sf"/>
</dbReference>
<protein>
    <recommendedName>
        <fullName evidence="1">VWFA domain-containing protein</fullName>
    </recommendedName>
</protein>
<dbReference type="PROSITE" id="PS50234">
    <property type="entry name" value="VWFA"/>
    <property type="match status" value="1"/>
</dbReference>
<dbReference type="CDD" id="cd00198">
    <property type="entry name" value="vWFA"/>
    <property type="match status" value="1"/>
</dbReference>
<dbReference type="NCBIfam" id="TIGR03436">
    <property type="entry name" value="acidobact_VWFA"/>
    <property type="match status" value="1"/>
</dbReference>
<name>A0A381WG76_9ZZZZ</name>
<dbReference type="InterPro" id="IPR017802">
    <property type="entry name" value="VWFA-rel_acidobac-type"/>
</dbReference>
<evidence type="ECO:0000313" key="2">
    <source>
        <dbReference type="EMBL" id="SVA51321.1"/>
    </source>
</evidence>
<feature type="domain" description="VWFA" evidence="1">
    <location>
        <begin position="719"/>
        <end position="901"/>
    </location>
</feature>